<dbReference type="InterPro" id="IPR000836">
    <property type="entry name" value="PRTase_dom"/>
</dbReference>
<evidence type="ECO:0000259" key="1">
    <source>
        <dbReference type="Pfam" id="PF14681"/>
    </source>
</evidence>
<accession>A0A1Z1M907</accession>
<dbReference type="Gene3D" id="3.40.50.2020">
    <property type="match status" value="1"/>
</dbReference>
<dbReference type="InterPro" id="IPR029057">
    <property type="entry name" value="PRTase-like"/>
</dbReference>
<dbReference type="Pfam" id="PF14681">
    <property type="entry name" value="UPRTase"/>
    <property type="match status" value="1"/>
</dbReference>
<dbReference type="GO" id="GO:0016757">
    <property type="term" value="F:glycosyltransferase activity"/>
    <property type="evidence" value="ECO:0007669"/>
    <property type="project" value="UniProtKB-KW"/>
</dbReference>
<keyword evidence="2" id="KW-0328">Glycosyltransferase</keyword>
<gene>
    <name evidence="2" type="primary">upp</name>
</gene>
<organism evidence="2">
    <name type="scientific">Polysiphonia sertularioides</name>
    <dbReference type="NCBI Taxonomy" id="945028"/>
    <lineage>
        <taxon>Eukaryota</taxon>
        <taxon>Rhodophyta</taxon>
        <taxon>Florideophyceae</taxon>
        <taxon>Rhodymeniophycidae</taxon>
        <taxon>Ceramiales</taxon>
        <taxon>Rhodomelaceae</taxon>
        <taxon>Polysiphonioideae</taxon>
        <taxon>Polysiphonia</taxon>
    </lineage>
</organism>
<proteinExistence type="predicted"/>
<keyword evidence="2" id="KW-0808">Transferase</keyword>
<reference evidence="2" key="1">
    <citation type="journal article" date="2017" name="J. Phycol.">
        <title>Analysis of chloroplast genomes and a supermatrix inform reclassification of the Rhodomelaceae (Rhodophyta).</title>
        <authorList>
            <person name="Diaz-Tapia P."/>
            <person name="Maggs C.A."/>
            <person name="West J.A."/>
            <person name="Verbruggen H."/>
        </authorList>
    </citation>
    <scope>NUCLEOTIDE SEQUENCE</scope>
    <source>
        <strain evidence="2">PD0863</strain>
    </source>
</reference>
<protein>
    <submittedName>
        <fullName evidence="2">Uracil phosphoribosyltransferase</fullName>
    </submittedName>
</protein>
<dbReference type="SUPFAM" id="SSF53271">
    <property type="entry name" value="PRTase-like"/>
    <property type="match status" value="1"/>
</dbReference>
<feature type="domain" description="Phosphoribosyltransferase" evidence="1">
    <location>
        <begin position="9"/>
        <end position="187"/>
    </location>
</feature>
<sequence>MQLKIYKISHPVLKIIMNQINETHIKQSKQEYYSRYIGFLMIYEILRRYIKIQNLYIKIIEGTKTIEEINQNRRYIILTDISQTYNMITDIKSLISNIEVFHIDYKNNYDIKKSMEKINLDIKDAYIFIIERITEDYKVLDLINILHKNQKILIKNIVLGNIFINDIILKTIGNQYPEMTVYTTKINYYGENKNY</sequence>
<dbReference type="EMBL" id="MF101423">
    <property type="protein sequence ID" value="ARW62587.1"/>
    <property type="molecule type" value="Genomic_DNA"/>
</dbReference>
<evidence type="ECO:0000313" key="2">
    <source>
        <dbReference type="EMBL" id="ARW62587.1"/>
    </source>
</evidence>
<dbReference type="GeneID" id="33355816"/>
<keyword evidence="2" id="KW-0934">Plastid</keyword>
<keyword evidence="2" id="KW-0150">Chloroplast</keyword>
<geneLocation type="chloroplast" evidence="2"/>
<name>A0A1Z1M907_9FLOR</name>
<dbReference type="RefSeq" id="YP_009394025.1">
    <property type="nucleotide sequence ID" value="NC_035270.1"/>
</dbReference>
<dbReference type="AlphaFoldDB" id="A0A1Z1M907"/>